<gene>
    <name evidence="2" type="ORF">E2562_026336</name>
</gene>
<dbReference type="EMBL" id="SPHZ02000007">
    <property type="protein sequence ID" value="KAF0908548.1"/>
    <property type="molecule type" value="Genomic_DNA"/>
</dbReference>
<dbReference type="GO" id="GO:0016787">
    <property type="term" value="F:hydrolase activity"/>
    <property type="evidence" value="ECO:0007669"/>
    <property type="project" value="InterPro"/>
</dbReference>
<dbReference type="Gene3D" id="3.40.50.1820">
    <property type="entry name" value="alpha/beta hydrolase"/>
    <property type="match status" value="1"/>
</dbReference>
<protein>
    <recommendedName>
        <fullName evidence="1">Alpha/beta hydrolase fold-3 domain-containing protein</fullName>
    </recommendedName>
</protein>
<reference evidence="2 3" key="1">
    <citation type="submission" date="2019-11" db="EMBL/GenBank/DDBJ databases">
        <title>Whole genome sequence of Oryza granulata.</title>
        <authorList>
            <person name="Li W."/>
        </authorList>
    </citation>
    <scope>NUCLEOTIDE SEQUENCE [LARGE SCALE GENOMIC DNA]</scope>
    <source>
        <strain evidence="3">cv. Menghai</strain>
        <tissue evidence="2">Leaf</tissue>
    </source>
</reference>
<accession>A0A6G1D752</accession>
<feature type="domain" description="Alpha/beta hydrolase fold-3" evidence="1">
    <location>
        <begin position="7"/>
        <end position="75"/>
    </location>
</feature>
<dbReference type="InterPro" id="IPR013094">
    <property type="entry name" value="AB_hydrolase_3"/>
</dbReference>
<name>A0A6G1D752_9ORYZ</name>
<dbReference type="Pfam" id="PF07859">
    <property type="entry name" value="Abhydrolase_3"/>
    <property type="match status" value="1"/>
</dbReference>
<comment type="caution">
    <text evidence="2">The sequence shown here is derived from an EMBL/GenBank/DDBJ whole genome shotgun (WGS) entry which is preliminary data.</text>
</comment>
<organism evidence="2 3">
    <name type="scientific">Oryza meyeriana var. granulata</name>
    <dbReference type="NCBI Taxonomy" id="110450"/>
    <lineage>
        <taxon>Eukaryota</taxon>
        <taxon>Viridiplantae</taxon>
        <taxon>Streptophyta</taxon>
        <taxon>Embryophyta</taxon>
        <taxon>Tracheophyta</taxon>
        <taxon>Spermatophyta</taxon>
        <taxon>Magnoliopsida</taxon>
        <taxon>Liliopsida</taxon>
        <taxon>Poales</taxon>
        <taxon>Poaceae</taxon>
        <taxon>BOP clade</taxon>
        <taxon>Oryzoideae</taxon>
        <taxon>Oryzeae</taxon>
        <taxon>Oryzinae</taxon>
        <taxon>Oryza</taxon>
        <taxon>Oryza meyeriana</taxon>
    </lineage>
</organism>
<evidence type="ECO:0000313" key="3">
    <source>
        <dbReference type="Proteomes" id="UP000479710"/>
    </source>
</evidence>
<evidence type="ECO:0000259" key="1">
    <source>
        <dbReference type="Pfam" id="PF07859"/>
    </source>
</evidence>
<dbReference type="OrthoDB" id="408631at2759"/>
<proteinExistence type="predicted"/>
<dbReference type="InterPro" id="IPR029058">
    <property type="entry name" value="AB_hydrolase_fold"/>
</dbReference>
<dbReference type="AlphaFoldDB" id="A0A6G1D752"/>
<evidence type="ECO:0000313" key="2">
    <source>
        <dbReference type="EMBL" id="KAF0908548.1"/>
    </source>
</evidence>
<sequence length="103" mass="11012">MCAGRYGIDHPSINPLAAPAKEWAMLGCRRALVTVAELDTMRDRARLYVETLRGSAWGGEEAALYETSGGGHVYLLEDGAGGDKAKAELDAVVSFIKRSRAAT</sequence>
<dbReference type="SUPFAM" id="SSF53474">
    <property type="entry name" value="alpha/beta-Hydrolases"/>
    <property type="match status" value="1"/>
</dbReference>
<dbReference type="Proteomes" id="UP000479710">
    <property type="component" value="Unassembled WGS sequence"/>
</dbReference>
<keyword evidence="3" id="KW-1185">Reference proteome</keyword>